<dbReference type="SMART" id="SM00293">
    <property type="entry name" value="PWWP"/>
    <property type="match status" value="1"/>
</dbReference>
<dbReference type="FunFam" id="1.25.40.90:FF:000037">
    <property type="entry name" value="Enhancer of ag-4 2"/>
    <property type="match status" value="1"/>
</dbReference>
<evidence type="ECO:0000256" key="3">
    <source>
        <dbReference type="ARBA" id="ARBA00022664"/>
    </source>
</evidence>
<accession>A0A8T2YRW3</accession>
<dbReference type="PROSITE" id="PS51391">
    <property type="entry name" value="CID"/>
    <property type="match status" value="1"/>
</dbReference>
<dbReference type="InterPro" id="IPR000313">
    <property type="entry name" value="PWWP_dom"/>
</dbReference>
<evidence type="ECO:0000313" key="12">
    <source>
        <dbReference type="Proteomes" id="UP000807159"/>
    </source>
</evidence>
<keyword evidence="7" id="KW-0539">Nucleus</keyword>
<feature type="compositionally biased region" description="Acidic residues" evidence="8">
    <location>
        <begin position="132"/>
        <end position="151"/>
    </location>
</feature>
<evidence type="ECO:0000256" key="1">
    <source>
        <dbReference type="ARBA" id="ARBA00004123"/>
    </source>
</evidence>
<evidence type="ECO:0000256" key="8">
    <source>
        <dbReference type="SAM" id="MobiDB-lite"/>
    </source>
</evidence>
<evidence type="ECO:0000256" key="5">
    <source>
        <dbReference type="ARBA" id="ARBA00023089"/>
    </source>
</evidence>
<comment type="caution">
    <text evidence="11">The sequence shown here is derived from an EMBL/GenBank/DDBJ whole genome shotgun (WGS) entry which is preliminary data.</text>
</comment>
<dbReference type="SUPFAM" id="SSF63748">
    <property type="entry name" value="Tudor/PWWP/MBT"/>
    <property type="match status" value="1"/>
</dbReference>
<organism evidence="11 12">
    <name type="scientific">Populus deltoides</name>
    <name type="common">Eastern poplar</name>
    <name type="synonym">Eastern cottonwood</name>
    <dbReference type="NCBI Taxonomy" id="3696"/>
    <lineage>
        <taxon>Eukaryota</taxon>
        <taxon>Viridiplantae</taxon>
        <taxon>Streptophyta</taxon>
        <taxon>Embryophyta</taxon>
        <taxon>Tracheophyta</taxon>
        <taxon>Spermatophyta</taxon>
        <taxon>Magnoliopsida</taxon>
        <taxon>eudicotyledons</taxon>
        <taxon>Gunneridae</taxon>
        <taxon>Pentapetalae</taxon>
        <taxon>rosids</taxon>
        <taxon>fabids</taxon>
        <taxon>Malpighiales</taxon>
        <taxon>Salicaceae</taxon>
        <taxon>Saliceae</taxon>
        <taxon>Populus</taxon>
    </lineage>
</organism>
<feature type="compositionally biased region" description="Polar residues" evidence="8">
    <location>
        <begin position="651"/>
        <end position="665"/>
    </location>
</feature>
<feature type="domain" description="PWWP" evidence="9">
    <location>
        <begin position="18"/>
        <end position="75"/>
    </location>
</feature>
<dbReference type="SMART" id="SM00582">
    <property type="entry name" value="RPR"/>
    <property type="match status" value="1"/>
</dbReference>
<feature type="compositionally biased region" description="Basic and acidic residues" evidence="8">
    <location>
        <begin position="586"/>
        <end position="597"/>
    </location>
</feature>
<evidence type="ECO:0000256" key="2">
    <source>
        <dbReference type="ARBA" id="ARBA00022473"/>
    </source>
</evidence>
<dbReference type="InterPro" id="IPR006569">
    <property type="entry name" value="CID_dom"/>
</dbReference>
<dbReference type="CDD" id="cd20147">
    <property type="entry name" value="PWWP_HULK"/>
    <property type="match status" value="1"/>
</dbReference>
<dbReference type="Pfam" id="PF04818">
    <property type="entry name" value="CID"/>
    <property type="match status" value="1"/>
</dbReference>
<evidence type="ECO:0000256" key="4">
    <source>
        <dbReference type="ARBA" id="ARBA00023015"/>
    </source>
</evidence>
<feature type="region of interest" description="Disordered" evidence="8">
    <location>
        <begin position="441"/>
        <end position="684"/>
    </location>
</feature>
<feature type="compositionally biased region" description="Polar residues" evidence="8">
    <location>
        <begin position="522"/>
        <end position="547"/>
    </location>
</feature>
<evidence type="ECO:0000259" key="10">
    <source>
        <dbReference type="PROSITE" id="PS51391"/>
    </source>
</evidence>
<dbReference type="Gene3D" id="2.30.30.140">
    <property type="match status" value="1"/>
</dbReference>
<feature type="region of interest" description="Disordered" evidence="8">
    <location>
        <begin position="1075"/>
        <end position="1190"/>
    </location>
</feature>
<dbReference type="GO" id="GO:0009908">
    <property type="term" value="P:flower development"/>
    <property type="evidence" value="ECO:0007669"/>
    <property type="project" value="UniProtKB-KW"/>
</dbReference>
<dbReference type="Proteomes" id="UP000807159">
    <property type="component" value="Chromosome 5"/>
</dbReference>
<protein>
    <recommendedName>
        <fullName evidence="13">ENHANCER OF AG-4 protein 2</fullName>
    </recommendedName>
</protein>
<dbReference type="InterPro" id="IPR008942">
    <property type="entry name" value="ENTH_VHS"/>
</dbReference>
<keyword evidence="12" id="KW-1185">Reference proteome</keyword>
<name>A0A8T2YRW3_POPDE</name>
<dbReference type="GO" id="GO:0006397">
    <property type="term" value="P:mRNA processing"/>
    <property type="evidence" value="ECO:0007669"/>
    <property type="project" value="UniProtKB-KW"/>
</dbReference>
<keyword evidence="3" id="KW-0507">mRNA processing</keyword>
<dbReference type="PROSITE" id="PS50812">
    <property type="entry name" value="PWWP"/>
    <property type="match status" value="1"/>
</dbReference>
<feature type="compositionally biased region" description="Basic and acidic residues" evidence="8">
    <location>
        <begin position="297"/>
        <end position="306"/>
    </location>
</feature>
<dbReference type="PANTHER" id="PTHR12550">
    <property type="entry name" value="HEPATOMA-DERIVED GROWTH FACTOR-RELATED"/>
    <property type="match status" value="1"/>
</dbReference>
<proteinExistence type="predicted"/>
<feature type="region of interest" description="Disordered" evidence="8">
    <location>
        <begin position="110"/>
        <end position="160"/>
    </location>
</feature>
<evidence type="ECO:0000256" key="7">
    <source>
        <dbReference type="ARBA" id="ARBA00023242"/>
    </source>
</evidence>
<evidence type="ECO:0008006" key="13">
    <source>
        <dbReference type="Google" id="ProtNLM"/>
    </source>
</evidence>
<dbReference type="GO" id="GO:0005634">
    <property type="term" value="C:nucleus"/>
    <property type="evidence" value="ECO:0007669"/>
    <property type="project" value="UniProtKB-SubCell"/>
</dbReference>
<comment type="subcellular location">
    <subcellularLocation>
        <location evidence="1">Nucleus</location>
    </subcellularLocation>
</comment>
<evidence type="ECO:0000256" key="6">
    <source>
        <dbReference type="ARBA" id="ARBA00023163"/>
    </source>
</evidence>
<feature type="region of interest" description="Disordered" evidence="8">
    <location>
        <begin position="787"/>
        <end position="806"/>
    </location>
</feature>
<feature type="compositionally biased region" description="Pro residues" evidence="8">
    <location>
        <begin position="1121"/>
        <end position="1189"/>
    </location>
</feature>
<feature type="compositionally biased region" description="Polar residues" evidence="8">
    <location>
        <begin position="334"/>
        <end position="345"/>
    </location>
</feature>
<feature type="compositionally biased region" description="Polar residues" evidence="8">
    <location>
        <begin position="787"/>
        <end position="799"/>
    </location>
</feature>
<dbReference type="EMBL" id="JACEGQ020000005">
    <property type="protein sequence ID" value="KAH8507974.1"/>
    <property type="molecule type" value="Genomic_DNA"/>
</dbReference>
<sequence>MAPGRKKGANNKKVQLRLGDLVLAKVKGYPSWPAKISRPEDWKRAPDAKKVFVYFFGTQEIAFVAPSDIQVFTNEVKNKLSARCQSKKDKFFSQAVKEICAAFEELQKGKSSGLGDTTDRSAPGSEAPSVDSMEEDEAEDDLNEDMGDADDSSSPGISSEKKVKMFDSAQPQEVLSASSLDNVCCAKVEASCNGNLDLNCNKNLGTGEGAWTNPHESKTVFSGAERKLECNSREQVIGGEKGKLASGSIKDPPPGPPKSELDANGGRKVKELSKAKKGTMVFDEKHENKVFQKKRRAQPDHGKSELEATENANPAKKSKRVDVADDITKGPFSENMSVSPSSNVVDDQAAKRSMAHGKREILLGLRARSDKAKSDAFAQTSKVKSNLSSQSGKVKSGTSAKMSKVDSDASAQTVKVKSDASAQWGNTNTDVSVQISKVKLDSTAEIGKAKPDVPDPTSKAKSDVSNDEAVLPVLNPKRRRAVCLYDNDDEDEEPKTPVHGGAAKNGREPVSVSDASKRTNARIESSVNQQQRNSINAQTSIKDSTGLENIHSKESSSLLQNNPRSPSYPKTVKRNDTHISPSPGKSEPEQLLSKEAKPITTTPKRSPHLLSATKPIVEQHKAINPAVKVSTPGTQKKAQAGPGKVSGPVLDSSNASQNLVPSQKSRAAFSGERPKSTPKATSQMSNLTVPMAALSELEVGMDDRPSFLVDSKTPDSVTSMKHLIAAAQEKRRQAHLQSFTLGNPAFIALNNAQGRSPSSSPSQLLLSGNSNAAQADIQGFYHRTDLVSPSTHGRQSASHDQVEGEEIEERRVSSGHRAAGGSLSGGTEAAVARDAFEGMIETLSRTKESIGRATRLAIDCAKYGIANEVVELLIRKLESEPSFHRKVDIFFLVDSITQCSHNQKGIAGASYVPTVQAALPRLLGAAAPAGASARENRRQCLKVLRLWLERKILPESVLRRYMDDIGGSNDDTSSGFSLRRPSRAERAIDDPIREMEGMLVDEYGSNATFQLPGFLSSHVFEDDDEDFPSSPFKEGDGALGVTGSIHALGDLEICTATPSDRRHCILEDVDVELEMEDVSGHQKDERPSSTGGSFEMEPQQHCSDGPEPALNDSAELLPQPDDSPPPPLDSPPPPPPLPTSPPPPLPLSPPPSTSPSPPPPPPLPPPPPPLPSQPPPLPSQPPPPLPPVPTMLAYQQAVPHEYCTTPNSNQIVQMAGGTPHGNHMFLNPQAPQQNPHFQPVNAPFPQRPLHPNLAQTASGHFSFTKPLIQQHPQHPYPRPYPMLSHPDGRPRFATDEQWRMPSSEYADGQHGAWMSGRNPSHAGPSFGQEGYFRPPPPNNMGFQVAPTNNLPAGAPIPGHGVSQMLPCRPDMPSLNCWRPAQ</sequence>
<keyword evidence="6" id="KW-0804">Transcription</keyword>
<gene>
    <name evidence="11" type="ORF">H0E87_010215</name>
</gene>
<feature type="compositionally biased region" description="Polar residues" evidence="8">
    <location>
        <begin position="555"/>
        <end position="565"/>
    </location>
</feature>
<evidence type="ECO:0000313" key="11">
    <source>
        <dbReference type="EMBL" id="KAH8507974.1"/>
    </source>
</evidence>
<feature type="compositionally biased region" description="Basic and acidic residues" evidence="8">
    <location>
        <begin position="1078"/>
        <end position="1087"/>
    </location>
</feature>
<feature type="compositionally biased region" description="Polar residues" evidence="8">
    <location>
        <begin position="377"/>
        <end position="401"/>
    </location>
</feature>
<reference evidence="11" key="1">
    <citation type="journal article" date="2021" name="J. Hered.">
        <title>Genome Assembly of Salicaceae Populus deltoides (Eastern Cottonwood) I-69 Based on Nanopore Sequencing and Hi-C Technologies.</title>
        <authorList>
            <person name="Bai S."/>
            <person name="Wu H."/>
            <person name="Zhang J."/>
            <person name="Pan Z."/>
            <person name="Zhao W."/>
            <person name="Li Z."/>
            <person name="Tong C."/>
        </authorList>
    </citation>
    <scope>NUCLEOTIDE SEQUENCE</scope>
    <source>
        <tissue evidence="11">Leaf</tissue>
    </source>
</reference>
<feature type="region of interest" description="Disordered" evidence="8">
    <location>
        <begin position="237"/>
        <end position="355"/>
    </location>
</feature>
<dbReference type="Pfam" id="PF00855">
    <property type="entry name" value="PWWP"/>
    <property type="match status" value="1"/>
</dbReference>
<dbReference type="Gene3D" id="1.25.40.90">
    <property type="match status" value="1"/>
</dbReference>
<feature type="region of interest" description="Disordered" evidence="8">
    <location>
        <begin position="369"/>
        <end position="411"/>
    </location>
</feature>
<keyword evidence="2" id="KW-0217">Developmental protein</keyword>
<keyword evidence="5" id="KW-0287">Flowering</keyword>
<feature type="compositionally biased region" description="Basic and acidic residues" evidence="8">
    <location>
        <begin position="441"/>
        <end position="464"/>
    </location>
</feature>
<feature type="domain" description="CID" evidence="10">
    <location>
        <begin position="828"/>
        <end position="969"/>
    </location>
</feature>
<dbReference type="PANTHER" id="PTHR12550:SF70">
    <property type="entry name" value="JIL-1 ANCHORING AND STABILIZING PROTEIN, ISOFORM A"/>
    <property type="match status" value="1"/>
</dbReference>
<keyword evidence="4" id="KW-0805">Transcription regulation</keyword>
<evidence type="ECO:0000259" key="9">
    <source>
        <dbReference type="PROSITE" id="PS50812"/>
    </source>
</evidence>
<dbReference type="PRINTS" id="PR01217">
    <property type="entry name" value="PRICHEXTENSN"/>
</dbReference>